<comment type="caution">
    <text evidence="2">The sequence shown here is derived from an EMBL/GenBank/DDBJ whole genome shotgun (WGS) entry which is preliminary data.</text>
</comment>
<evidence type="ECO:0000313" key="2">
    <source>
        <dbReference type="EMBL" id="GAA3986987.1"/>
    </source>
</evidence>
<protein>
    <submittedName>
        <fullName evidence="2">Uncharacterized protein</fullName>
    </submittedName>
</protein>
<evidence type="ECO:0000256" key="1">
    <source>
        <dbReference type="SAM" id="Phobius"/>
    </source>
</evidence>
<dbReference type="EMBL" id="BAABDI010000030">
    <property type="protein sequence ID" value="GAA3986987.1"/>
    <property type="molecule type" value="Genomic_DNA"/>
</dbReference>
<keyword evidence="1" id="KW-1133">Transmembrane helix</keyword>
<proteinExistence type="predicted"/>
<keyword evidence="1" id="KW-0472">Membrane</keyword>
<gene>
    <name evidence="2" type="ORF">GCM10022407_34680</name>
</gene>
<accession>A0ABP7QRH9</accession>
<evidence type="ECO:0000313" key="3">
    <source>
        <dbReference type="Proteomes" id="UP001501556"/>
    </source>
</evidence>
<dbReference type="RefSeq" id="WP_345126349.1">
    <property type="nucleotide sequence ID" value="NZ_BAABDI010000030.1"/>
</dbReference>
<name>A0ABP7QRH9_9BACT</name>
<reference evidence="3" key="1">
    <citation type="journal article" date="2019" name="Int. J. Syst. Evol. Microbiol.">
        <title>The Global Catalogue of Microorganisms (GCM) 10K type strain sequencing project: providing services to taxonomists for standard genome sequencing and annotation.</title>
        <authorList>
            <consortium name="The Broad Institute Genomics Platform"/>
            <consortium name="The Broad Institute Genome Sequencing Center for Infectious Disease"/>
            <person name="Wu L."/>
            <person name="Ma J."/>
        </authorList>
    </citation>
    <scope>NUCLEOTIDE SEQUENCE [LARGE SCALE GENOMIC DNA]</scope>
    <source>
        <strain evidence="3">JCM 17217</strain>
    </source>
</reference>
<organism evidence="2 3">
    <name type="scientific">Hymenobacter antarcticus</name>
    <dbReference type="NCBI Taxonomy" id="486270"/>
    <lineage>
        <taxon>Bacteria</taxon>
        <taxon>Pseudomonadati</taxon>
        <taxon>Bacteroidota</taxon>
        <taxon>Cytophagia</taxon>
        <taxon>Cytophagales</taxon>
        <taxon>Hymenobacteraceae</taxon>
        <taxon>Hymenobacter</taxon>
    </lineage>
</organism>
<sequence length="250" mass="27513">MYSLFLQLPAAVPNADEAYKLLGASYADWLMALGGLATFGTLIYLLVSSKGQQESINAISTSLTELTKHSAELTKQSQEMSVRNQLQTQLNNLMGEQVAIMRQMHQAGEVTNEAHKRMIQLEEEKRRIELEPAFAYTSALGDANTKALGINVTNFGKGVAIVNSLVVQQGGRYFQLAHNQFPLQLGPGAGFTIAGVWNNVSYERLSFTLAMRYTDVLQNEYEVIIDNSPKGLDIKAPTLITRANNLISTL</sequence>
<dbReference type="Proteomes" id="UP001501556">
    <property type="component" value="Unassembled WGS sequence"/>
</dbReference>
<keyword evidence="3" id="KW-1185">Reference proteome</keyword>
<feature type="transmembrane region" description="Helical" evidence="1">
    <location>
        <begin position="29"/>
        <end position="47"/>
    </location>
</feature>
<keyword evidence="1" id="KW-0812">Transmembrane</keyword>